<accession>A0A9Q3G0A0</accession>
<proteinExistence type="predicted"/>
<dbReference type="Proteomes" id="UP000765509">
    <property type="component" value="Unassembled WGS sequence"/>
</dbReference>
<protein>
    <submittedName>
        <fullName evidence="1">Uncharacterized protein</fullName>
    </submittedName>
</protein>
<gene>
    <name evidence="1" type="ORF">O181_086666</name>
</gene>
<name>A0A9Q3G0A0_9BASI</name>
<evidence type="ECO:0000313" key="1">
    <source>
        <dbReference type="EMBL" id="MBW0546951.1"/>
    </source>
</evidence>
<sequence length="83" mass="9477">MLSPLFKDDTVPPSYVTFSALCHKQGAIRPIQWGSKACQIRPTQLTHQQLDHWRDNGDSLDKTCIVAARLMRFRMSHVSPILD</sequence>
<evidence type="ECO:0000313" key="2">
    <source>
        <dbReference type="Proteomes" id="UP000765509"/>
    </source>
</evidence>
<keyword evidence="2" id="KW-1185">Reference proteome</keyword>
<dbReference type="AlphaFoldDB" id="A0A9Q3G0A0"/>
<comment type="caution">
    <text evidence="1">The sequence shown here is derived from an EMBL/GenBank/DDBJ whole genome shotgun (WGS) entry which is preliminary data.</text>
</comment>
<organism evidence="1 2">
    <name type="scientific">Austropuccinia psidii MF-1</name>
    <dbReference type="NCBI Taxonomy" id="1389203"/>
    <lineage>
        <taxon>Eukaryota</taxon>
        <taxon>Fungi</taxon>
        <taxon>Dikarya</taxon>
        <taxon>Basidiomycota</taxon>
        <taxon>Pucciniomycotina</taxon>
        <taxon>Pucciniomycetes</taxon>
        <taxon>Pucciniales</taxon>
        <taxon>Sphaerophragmiaceae</taxon>
        <taxon>Austropuccinia</taxon>
    </lineage>
</organism>
<reference evidence="1" key="1">
    <citation type="submission" date="2021-03" db="EMBL/GenBank/DDBJ databases">
        <title>Draft genome sequence of rust myrtle Austropuccinia psidii MF-1, a brazilian biotype.</title>
        <authorList>
            <person name="Quecine M.C."/>
            <person name="Pachon D.M.R."/>
            <person name="Bonatelli M.L."/>
            <person name="Correr F.H."/>
            <person name="Franceschini L.M."/>
            <person name="Leite T.F."/>
            <person name="Margarido G.R.A."/>
            <person name="Almeida C.A."/>
            <person name="Ferrarezi J.A."/>
            <person name="Labate C.A."/>
        </authorList>
    </citation>
    <scope>NUCLEOTIDE SEQUENCE</scope>
    <source>
        <strain evidence="1">MF-1</strain>
    </source>
</reference>
<dbReference type="EMBL" id="AVOT02051995">
    <property type="protein sequence ID" value="MBW0546951.1"/>
    <property type="molecule type" value="Genomic_DNA"/>
</dbReference>